<keyword evidence="1" id="KW-1133">Transmembrane helix</keyword>
<accession>A0ABU6N4F9</accession>
<dbReference type="RefSeq" id="WP_242274433.1">
    <property type="nucleotide sequence ID" value="NZ_JARMDB010000067.1"/>
</dbReference>
<protein>
    <recommendedName>
        <fullName evidence="4">DUF4017 domain-containing protein</fullName>
    </recommendedName>
</protein>
<comment type="caution">
    <text evidence="2">The sequence shown here is derived from an EMBL/GenBank/DDBJ whole genome shotgun (WGS) entry which is preliminary data.</text>
</comment>
<evidence type="ECO:0000256" key="1">
    <source>
        <dbReference type="SAM" id="Phobius"/>
    </source>
</evidence>
<gene>
    <name evidence="2" type="ORF">P4U88_28980</name>
</gene>
<dbReference type="EMBL" id="JARMDB010000067">
    <property type="protein sequence ID" value="MED1569749.1"/>
    <property type="molecule type" value="Genomic_DNA"/>
</dbReference>
<reference evidence="2 3" key="1">
    <citation type="submission" date="2023-03" db="EMBL/GenBank/DDBJ databases">
        <title>Bacillus Genome Sequencing.</title>
        <authorList>
            <person name="Dunlap C."/>
        </authorList>
    </citation>
    <scope>NUCLEOTIDE SEQUENCE [LARGE SCALE GENOMIC DNA]</scope>
    <source>
        <strain evidence="2 3">B-615</strain>
    </source>
</reference>
<dbReference type="Proteomes" id="UP001309448">
    <property type="component" value="Unassembled WGS sequence"/>
</dbReference>
<evidence type="ECO:0000313" key="3">
    <source>
        <dbReference type="Proteomes" id="UP001309448"/>
    </source>
</evidence>
<keyword evidence="3" id="KW-1185">Reference proteome</keyword>
<organism evidence="2 3">
    <name type="scientific">Bacillus paramycoides</name>
    <dbReference type="NCBI Taxonomy" id="2026194"/>
    <lineage>
        <taxon>Bacteria</taxon>
        <taxon>Bacillati</taxon>
        <taxon>Bacillota</taxon>
        <taxon>Bacilli</taxon>
        <taxon>Bacillales</taxon>
        <taxon>Bacillaceae</taxon>
        <taxon>Bacillus</taxon>
        <taxon>Bacillus cereus group</taxon>
    </lineage>
</organism>
<name>A0ABU6N4F9_9BACI</name>
<evidence type="ECO:0000313" key="2">
    <source>
        <dbReference type="EMBL" id="MED1569749.1"/>
    </source>
</evidence>
<proteinExistence type="predicted"/>
<keyword evidence="1" id="KW-0472">Membrane</keyword>
<evidence type="ECO:0008006" key="4">
    <source>
        <dbReference type="Google" id="ProtNLM"/>
    </source>
</evidence>
<keyword evidence="1" id="KW-0812">Transmembrane</keyword>
<sequence length="59" mass="6898">MKKFIVFYLLFLMVLLPILFTGNEDLLKWESFVILLPFLLVTGIPILLILYILGELLSR</sequence>
<feature type="transmembrane region" description="Helical" evidence="1">
    <location>
        <begin position="31"/>
        <end position="53"/>
    </location>
</feature>